<gene>
    <name evidence="2" type="ORF">PYK22_02702</name>
</gene>
<feature type="region of interest" description="Disordered" evidence="1">
    <location>
        <begin position="73"/>
        <end position="94"/>
    </location>
</feature>
<dbReference type="AlphaFoldDB" id="A0A0B6X292"/>
<dbReference type="RefSeq" id="WP_041978061.1">
    <property type="nucleotide sequence ID" value="NZ_CBXV010000008.1"/>
</dbReference>
<evidence type="ECO:0008006" key="4">
    <source>
        <dbReference type="Google" id="ProtNLM"/>
    </source>
</evidence>
<dbReference type="EMBL" id="CBXV010000008">
    <property type="protein sequence ID" value="CDM66669.1"/>
    <property type="molecule type" value="Genomic_DNA"/>
</dbReference>
<name>A0A0B6X292_9BACT</name>
<sequence>MQNLSLQPISRAEDLAAEIARIERLLDERRRELASLQEEMRAFRTLYTRIIGSRLAELSEIERAIREAERRLLGASDDGEDEATSDPPEAQPETRMSLRKIFWTIAKMFHPDHAANPQEAARRHSIMAEASRAYREGDVESLHSLLADERLQSYCASARRNEADDPKSRLLDLKEELITIEFGIKRIKGDALYRIKLKVDDAARQGRDALAEMAEDLDRQIAKARRRLAHLS</sequence>
<reference evidence="2 3" key="2">
    <citation type="submission" date="2015-01" db="EMBL/GenBank/DDBJ databases">
        <title>Complete genome sequence of Pyrinomonas methylaliphatogenes type strain K22T.</title>
        <authorList>
            <person name="Lee K.C.Y."/>
            <person name="Power J.F."/>
            <person name="Dunfield P.F."/>
            <person name="Morgan X.C."/>
            <person name="Huttenhower C."/>
            <person name="Stott M.B."/>
        </authorList>
    </citation>
    <scope>NUCLEOTIDE SEQUENCE [LARGE SCALE GENOMIC DNA]</scope>
    <source>
        <strain evidence="2 3">K22</strain>
    </source>
</reference>
<dbReference type="OrthoDB" id="1493494at2"/>
<protein>
    <recommendedName>
        <fullName evidence="4">DnaJ-like protein</fullName>
    </recommendedName>
</protein>
<dbReference type="Proteomes" id="UP000031518">
    <property type="component" value="Unassembled WGS sequence"/>
</dbReference>
<keyword evidence="3" id="KW-1185">Reference proteome</keyword>
<proteinExistence type="predicted"/>
<evidence type="ECO:0000256" key="1">
    <source>
        <dbReference type="SAM" id="MobiDB-lite"/>
    </source>
</evidence>
<accession>A0A0B6X292</accession>
<dbReference type="STRING" id="454194.PYK22_02702"/>
<evidence type="ECO:0000313" key="3">
    <source>
        <dbReference type="Proteomes" id="UP000031518"/>
    </source>
</evidence>
<organism evidence="2 3">
    <name type="scientific">Pyrinomonas methylaliphatogenes</name>
    <dbReference type="NCBI Taxonomy" id="454194"/>
    <lineage>
        <taxon>Bacteria</taxon>
        <taxon>Pseudomonadati</taxon>
        <taxon>Acidobacteriota</taxon>
        <taxon>Blastocatellia</taxon>
        <taxon>Blastocatellales</taxon>
        <taxon>Pyrinomonadaceae</taxon>
        <taxon>Pyrinomonas</taxon>
    </lineage>
</organism>
<evidence type="ECO:0000313" key="2">
    <source>
        <dbReference type="EMBL" id="CDM66669.1"/>
    </source>
</evidence>
<reference evidence="2 3" key="1">
    <citation type="submission" date="2013-12" db="EMBL/GenBank/DDBJ databases">
        <authorList>
            <person name="Stott M."/>
        </authorList>
    </citation>
    <scope>NUCLEOTIDE SEQUENCE [LARGE SCALE GENOMIC DNA]</scope>
    <source>
        <strain evidence="2 3">K22</strain>
    </source>
</reference>